<evidence type="ECO:0000313" key="1">
    <source>
        <dbReference type="EMBL" id="PSL56713.1"/>
    </source>
</evidence>
<dbReference type="AlphaFoldDB" id="A0A2P8IE30"/>
<sequence length="83" mass="8862">MTVKASDLRDLLTSDLPDPTLVLIEGRLAVVKVDDLDTDRFRGALLLVSRAELLGRGVDETSPDGELERQAATISTAVNELGG</sequence>
<proteinExistence type="predicted"/>
<comment type="caution">
    <text evidence="1">The sequence shown here is derived from an EMBL/GenBank/DDBJ whole genome shotgun (WGS) entry which is preliminary data.</text>
</comment>
<keyword evidence="2" id="KW-1185">Reference proteome</keyword>
<reference evidence="1 2" key="1">
    <citation type="submission" date="2018-03" db="EMBL/GenBank/DDBJ databases">
        <title>Genomic Encyclopedia of Type Strains, Phase III (KMG-III): the genomes of soil and plant-associated and newly described type strains.</title>
        <authorList>
            <person name="Whitman W."/>
        </authorList>
    </citation>
    <scope>NUCLEOTIDE SEQUENCE [LARGE SCALE GENOMIC DNA]</scope>
    <source>
        <strain evidence="1 2">CGMCC 4.7097</strain>
    </source>
</reference>
<gene>
    <name evidence="1" type="ORF">B0I31_103467</name>
</gene>
<organism evidence="1 2">
    <name type="scientific">Saccharothrix carnea</name>
    <dbReference type="NCBI Taxonomy" id="1280637"/>
    <lineage>
        <taxon>Bacteria</taxon>
        <taxon>Bacillati</taxon>
        <taxon>Actinomycetota</taxon>
        <taxon>Actinomycetes</taxon>
        <taxon>Pseudonocardiales</taxon>
        <taxon>Pseudonocardiaceae</taxon>
        <taxon>Saccharothrix</taxon>
    </lineage>
</organism>
<protein>
    <submittedName>
        <fullName evidence="1">Uncharacterized protein</fullName>
    </submittedName>
</protein>
<dbReference type="EMBL" id="PYAX01000003">
    <property type="protein sequence ID" value="PSL56713.1"/>
    <property type="molecule type" value="Genomic_DNA"/>
</dbReference>
<accession>A0A2P8IE30</accession>
<dbReference type="Proteomes" id="UP000241118">
    <property type="component" value="Unassembled WGS sequence"/>
</dbReference>
<evidence type="ECO:0000313" key="2">
    <source>
        <dbReference type="Proteomes" id="UP000241118"/>
    </source>
</evidence>
<dbReference type="OrthoDB" id="3430612at2"/>
<dbReference type="RefSeq" id="WP_106615127.1">
    <property type="nucleotide sequence ID" value="NZ_PYAX01000003.1"/>
</dbReference>
<name>A0A2P8IE30_SACCR</name>